<dbReference type="AlphaFoldDB" id="A0AAN8RMS5"/>
<proteinExistence type="predicted"/>
<dbReference type="CDD" id="cd00866">
    <property type="entry name" value="PEBP_euk"/>
    <property type="match status" value="1"/>
</dbReference>
<dbReference type="GO" id="GO:0030414">
    <property type="term" value="F:peptidase inhibitor activity"/>
    <property type="evidence" value="ECO:0007669"/>
    <property type="project" value="TreeGrafter"/>
</dbReference>
<dbReference type="InterPro" id="IPR008914">
    <property type="entry name" value="PEBP"/>
</dbReference>
<reference evidence="1 2" key="1">
    <citation type="submission" date="2019-10" db="EMBL/GenBank/DDBJ databases">
        <authorList>
            <person name="Palmer J.M."/>
        </authorList>
    </citation>
    <scope>NUCLEOTIDE SEQUENCE [LARGE SCALE GENOMIC DNA]</scope>
    <source>
        <strain evidence="1 2">TWF718</strain>
    </source>
</reference>
<dbReference type="Pfam" id="PF01161">
    <property type="entry name" value="PBP"/>
    <property type="match status" value="1"/>
</dbReference>
<dbReference type="PANTHER" id="PTHR11362:SF148">
    <property type="entry name" value="CARBOXYPEPTIDASE Y INHIBITOR"/>
    <property type="match status" value="1"/>
</dbReference>
<dbReference type="GO" id="GO:0046578">
    <property type="term" value="P:regulation of Ras protein signal transduction"/>
    <property type="evidence" value="ECO:0007669"/>
    <property type="project" value="TreeGrafter"/>
</dbReference>
<organism evidence="1 2">
    <name type="scientific">Orbilia javanica</name>
    <dbReference type="NCBI Taxonomy" id="47235"/>
    <lineage>
        <taxon>Eukaryota</taxon>
        <taxon>Fungi</taxon>
        <taxon>Dikarya</taxon>
        <taxon>Ascomycota</taxon>
        <taxon>Pezizomycotina</taxon>
        <taxon>Orbiliomycetes</taxon>
        <taxon>Orbiliales</taxon>
        <taxon>Orbiliaceae</taxon>
        <taxon>Orbilia</taxon>
    </lineage>
</organism>
<dbReference type="EMBL" id="JAVHNR010000005">
    <property type="protein sequence ID" value="KAK6342869.1"/>
    <property type="molecule type" value="Genomic_DNA"/>
</dbReference>
<dbReference type="InterPro" id="IPR035810">
    <property type="entry name" value="PEBP_euk"/>
</dbReference>
<dbReference type="GO" id="GO:0005543">
    <property type="term" value="F:phospholipid binding"/>
    <property type="evidence" value="ECO:0007669"/>
    <property type="project" value="TreeGrafter"/>
</dbReference>
<dbReference type="GO" id="GO:0030162">
    <property type="term" value="P:regulation of proteolysis"/>
    <property type="evidence" value="ECO:0007669"/>
    <property type="project" value="TreeGrafter"/>
</dbReference>
<accession>A0AAN8RMS5</accession>
<dbReference type="PANTHER" id="PTHR11362">
    <property type="entry name" value="PHOSPHATIDYLETHANOLAMINE-BINDING PROTEIN"/>
    <property type="match status" value="1"/>
</dbReference>
<sequence length="165" mass="18481">MAEPLLERLRNDGVIPDVIDDFTPSALIQAEFPSGKEIQLGNTLKVAATQDQPRVILTPVDAPSESEDTKYTLCLTEFCHWLVTDVQQPTSGPLDLKNAKELMEYMGPAPPAKTGKHRYVLLLFKNGKLEPQRLDGRKKWGFEDCEPRVGASHYAKQYDLELVGE</sequence>
<dbReference type="InterPro" id="IPR036610">
    <property type="entry name" value="PEBP-like_sf"/>
</dbReference>
<name>A0AAN8RMS5_9PEZI</name>
<keyword evidence="2" id="KW-1185">Reference proteome</keyword>
<dbReference type="Gene3D" id="3.90.280.10">
    <property type="entry name" value="PEBP-like"/>
    <property type="match status" value="1"/>
</dbReference>
<evidence type="ECO:0000313" key="2">
    <source>
        <dbReference type="Proteomes" id="UP001313282"/>
    </source>
</evidence>
<dbReference type="SUPFAM" id="SSF49777">
    <property type="entry name" value="PEBP-like"/>
    <property type="match status" value="1"/>
</dbReference>
<gene>
    <name evidence="1" type="ORF">TWF718_008250</name>
</gene>
<protein>
    <submittedName>
        <fullName evidence="1">Uncharacterized protein</fullName>
    </submittedName>
</protein>
<comment type="caution">
    <text evidence="1">The sequence shown here is derived from an EMBL/GenBank/DDBJ whole genome shotgun (WGS) entry which is preliminary data.</text>
</comment>
<evidence type="ECO:0000313" key="1">
    <source>
        <dbReference type="EMBL" id="KAK6342869.1"/>
    </source>
</evidence>
<dbReference type="Proteomes" id="UP001313282">
    <property type="component" value="Unassembled WGS sequence"/>
</dbReference>